<protein>
    <submittedName>
        <fullName evidence="1">Uncharacterized protein</fullName>
    </submittedName>
</protein>
<evidence type="ECO:0000313" key="2">
    <source>
        <dbReference type="Proteomes" id="UP001138500"/>
    </source>
</evidence>
<dbReference type="Proteomes" id="UP001138500">
    <property type="component" value="Unassembled WGS sequence"/>
</dbReference>
<comment type="caution">
    <text evidence="1">The sequence shown here is derived from an EMBL/GenBank/DDBJ whole genome shotgun (WGS) entry which is preliminary data.</text>
</comment>
<name>A0A9W7W3G7_9PEZI</name>
<dbReference type="EMBL" id="RIBY02001556">
    <property type="protein sequence ID" value="KAH9828445.1"/>
    <property type="molecule type" value="Genomic_DNA"/>
</dbReference>
<gene>
    <name evidence="1" type="ORF">Tdes44962_MAKER02363</name>
</gene>
<dbReference type="AlphaFoldDB" id="A0A9W7W3G7"/>
<proteinExistence type="predicted"/>
<evidence type="ECO:0000313" key="1">
    <source>
        <dbReference type="EMBL" id="KAH9828445.1"/>
    </source>
</evidence>
<sequence length="71" mass="8002">MVGPDFALLYISSLAQHPPYALDQTWATMYLDRPRRDEDASHVHVPTCRVTANSAQQIRRESPPSTLTAIH</sequence>
<reference evidence="1 2" key="1">
    <citation type="journal article" date="2018" name="IMA Fungus">
        <title>IMA Genome-F 10: Nine draft genome sequences of Claviceps purpurea s.lat., including C. arundinis, C. humidiphila, and C. cf. spartinae, pseudomolecules for the pitch canker pathogen Fusarium circinatum, draft genome of Davidsoniella eucalypti, Grosmannia galeiformis, Quambalaria eucalypti, and Teratosphaeria destructans.</title>
        <authorList>
            <person name="Wingfield B.D."/>
            <person name="Liu M."/>
            <person name="Nguyen H.D."/>
            <person name="Lane F.A."/>
            <person name="Morgan S.W."/>
            <person name="De Vos L."/>
            <person name="Wilken P.M."/>
            <person name="Duong T.A."/>
            <person name="Aylward J."/>
            <person name="Coetzee M.P."/>
            <person name="Dadej K."/>
            <person name="De Beer Z.W."/>
            <person name="Findlay W."/>
            <person name="Havenga M."/>
            <person name="Kolarik M."/>
            <person name="Menzies J.G."/>
            <person name="Naidoo K."/>
            <person name="Pochopski O."/>
            <person name="Shoukouhi P."/>
            <person name="Santana Q.C."/>
            <person name="Seifert K.A."/>
            <person name="Soal N."/>
            <person name="Steenkamp E.T."/>
            <person name="Tatham C.T."/>
            <person name="van der Nest M.A."/>
            <person name="Wingfield M.J."/>
        </authorList>
    </citation>
    <scope>NUCLEOTIDE SEQUENCE [LARGE SCALE GENOMIC DNA]</scope>
    <source>
        <strain evidence="1">CMW44962</strain>
    </source>
</reference>
<accession>A0A9W7W3G7</accession>
<reference evidence="1 2" key="2">
    <citation type="journal article" date="2021" name="Curr. Genet.">
        <title>Genetic response to nitrogen starvation in the aggressive Eucalyptus foliar pathogen Teratosphaeria destructans.</title>
        <authorList>
            <person name="Havenga M."/>
            <person name="Wingfield B.D."/>
            <person name="Wingfield M.J."/>
            <person name="Dreyer L.L."/>
            <person name="Roets F."/>
            <person name="Aylward J."/>
        </authorList>
    </citation>
    <scope>NUCLEOTIDE SEQUENCE [LARGE SCALE GENOMIC DNA]</scope>
    <source>
        <strain evidence="1">CMW44962</strain>
    </source>
</reference>
<organism evidence="1 2">
    <name type="scientific">Teratosphaeria destructans</name>
    <dbReference type="NCBI Taxonomy" id="418781"/>
    <lineage>
        <taxon>Eukaryota</taxon>
        <taxon>Fungi</taxon>
        <taxon>Dikarya</taxon>
        <taxon>Ascomycota</taxon>
        <taxon>Pezizomycotina</taxon>
        <taxon>Dothideomycetes</taxon>
        <taxon>Dothideomycetidae</taxon>
        <taxon>Mycosphaerellales</taxon>
        <taxon>Teratosphaeriaceae</taxon>
        <taxon>Teratosphaeria</taxon>
    </lineage>
</organism>
<keyword evidence="2" id="KW-1185">Reference proteome</keyword>